<dbReference type="GO" id="GO:0015112">
    <property type="term" value="F:nitrate transmembrane transporter activity"/>
    <property type="evidence" value="ECO:0007669"/>
    <property type="project" value="UniProtKB-UniRule"/>
</dbReference>
<dbReference type="PROSITE" id="PS50850">
    <property type="entry name" value="MFS"/>
    <property type="match status" value="1"/>
</dbReference>
<comment type="subcellular location">
    <subcellularLocation>
        <location evidence="8">Cell membrane</location>
        <topology evidence="8">Multi-pass membrane protein</topology>
    </subcellularLocation>
    <subcellularLocation>
        <location evidence="1">Membrane</location>
        <topology evidence="1">Multi-pass membrane protein</topology>
    </subcellularLocation>
</comment>
<evidence type="ECO:0000256" key="2">
    <source>
        <dbReference type="ARBA" id="ARBA00008432"/>
    </source>
</evidence>
<reference evidence="10" key="1">
    <citation type="submission" date="2020-11" db="EMBL/GenBank/DDBJ databases">
        <authorList>
            <consortium name="DOE Joint Genome Institute"/>
            <person name="Ahrendt S."/>
            <person name="Riley R."/>
            <person name="Andreopoulos W."/>
            <person name="Labutti K."/>
            <person name="Pangilinan J."/>
            <person name="Ruiz-Duenas F.J."/>
            <person name="Barrasa J.M."/>
            <person name="Sanchez-Garcia M."/>
            <person name="Camarero S."/>
            <person name="Miyauchi S."/>
            <person name="Serrano A."/>
            <person name="Linde D."/>
            <person name="Babiker R."/>
            <person name="Drula E."/>
            <person name="Ayuso-Fernandez I."/>
            <person name="Pacheco R."/>
            <person name="Padilla G."/>
            <person name="Ferreira P."/>
            <person name="Barriuso J."/>
            <person name="Kellner H."/>
            <person name="Castanera R."/>
            <person name="Alfaro M."/>
            <person name="Ramirez L."/>
            <person name="Pisabarro A.G."/>
            <person name="Kuo A."/>
            <person name="Tritt A."/>
            <person name="Lipzen A."/>
            <person name="He G."/>
            <person name="Yan M."/>
            <person name="Ng V."/>
            <person name="Cullen D."/>
            <person name="Martin F."/>
            <person name="Rosso M.-N."/>
            <person name="Henrissat B."/>
            <person name="Hibbett D."/>
            <person name="Martinez A.T."/>
            <person name="Grigoriev I.V."/>
        </authorList>
    </citation>
    <scope>NUCLEOTIDE SEQUENCE</scope>
    <source>
        <strain evidence="10">CIRM-BRFM 674</strain>
    </source>
</reference>
<dbReference type="GO" id="GO:0042128">
    <property type="term" value="P:nitrate assimilation"/>
    <property type="evidence" value="ECO:0007669"/>
    <property type="project" value="UniProtKB-UniRule"/>
</dbReference>
<dbReference type="AlphaFoldDB" id="A0A9P6CUK1"/>
<gene>
    <name evidence="10" type="ORF">BDN70DRAFT_912611</name>
</gene>
<dbReference type="PANTHER" id="PTHR23515">
    <property type="entry name" value="HIGH-AFFINITY NITRATE TRANSPORTER 2.3"/>
    <property type="match status" value="1"/>
</dbReference>
<name>A0A9P6CUK1_9AGAR</name>
<feature type="transmembrane region" description="Helical" evidence="8">
    <location>
        <begin position="208"/>
        <end position="232"/>
    </location>
</feature>
<feature type="transmembrane region" description="Helical" evidence="8">
    <location>
        <begin position="116"/>
        <end position="134"/>
    </location>
</feature>
<proteinExistence type="inferred from homology"/>
<feature type="domain" description="Major facilitator superfamily (MFS) profile" evidence="9">
    <location>
        <begin position="49"/>
        <end position="515"/>
    </location>
</feature>
<feature type="transmembrane region" description="Helical" evidence="8">
    <location>
        <begin position="87"/>
        <end position="104"/>
    </location>
</feature>
<evidence type="ECO:0000256" key="7">
    <source>
        <dbReference type="ARBA" id="ARBA00023136"/>
    </source>
</evidence>
<evidence type="ECO:0000256" key="6">
    <source>
        <dbReference type="ARBA" id="ARBA00023063"/>
    </source>
</evidence>
<dbReference type="InterPro" id="IPR036259">
    <property type="entry name" value="MFS_trans_sf"/>
</dbReference>
<dbReference type="OrthoDB" id="434240at2759"/>
<dbReference type="Pfam" id="PF07690">
    <property type="entry name" value="MFS_1"/>
    <property type="match status" value="1"/>
</dbReference>
<evidence type="ECO:0000256" key="8">
    <source>
        <dbReference type="RuleBase" id="RU366033"/>
    </source>
</evidence>
<accession>A0A9P6CUK1</accession>
<keyword evidence="8" id="KW-1003">Cell membrane</keyword>
<dbReference type="SUPFAM" id="SSF103473">
    <property type="entry name" value="MFS general substrate transporter"/>
    <property type="match status" value="1"/>
</dbReference>
<dbReference type="InterPro" id="IPR004737">
    <property type="entry name" value="NO3_transporter_NarK/NarU-like"/>
</dbReference>
<protein>
    <recommendedName>
        <fullName evidence="8">Nitrate/nitrite transporter</fullName>
    </recommendedName>
</protein>
<comment type="similarity">
    <text evidence="2 8">Belongs to the major facilitator superfamily. Nitrate/nitrite porter (TC 2.A.1.8) family.</text>
</comment>
<dbReference type="GO" id="GO:0015113">
    <property type="term" value="F:nitrite transmembrane transporter activity"/>
    <property type="evidence" value="ECO:0007669"/>
    <property type="project" value="InterPro"/>
</dbReference>
<feature type="transmembrane region" description="Helical" evidence="8">
    <location>
        <begin position="462"/>
        <end position="486"/>
    </location>
</feature>
<evidence type="ECO:0000256" key="4">
    <source>
        <dbReference type="ARBA" id="ARBA00022692"/>
    </source>
</evidence>
<keyword evidence="4 8" id="KW-0812">Transmembrane</keyword>
<keyword evidence="3 8" id="KW-0813">Transport</keyword>
<dbReference type="InterPro" id="IPR020846">
    <property type="entry name" value="MFS_dom"/>
</dbReference>
<evidence type="ECO:0000256" key="5">
    <source>
        <dbReference type="ARBA" id="ARBA00022989"/>
    </source>
</evidence>
<keyword evidence="6 8" id="KW-0534">Nitrate assimilation</keyword>
<feature type="transmembrane region" description="Helical" evidence="8">
    <location>
        <begin position="397"/>
        <end position="418"/>
    </location>
</feature>
<feature type="transmembrane region" description="Helical" evidence="8">
    <location>
        <begin position="49"/>
        <end position="67"/>
    </location>
</feature>
<sequence>MATPKGLRTSYVAPSFKWSHLWEPAIVNPVNLKSYTIPIFNLRDPYARAFHLSWLGFFVAFLSWFAFPPLIPDAIKSDLHLTTAQVGNSNITALTATLFMRIIVGPLVDKYGPRKVMAYLLILGAIPSGLAGTANSAQSLYILRFFIGILGATFVPCQAWTSAFFDKNCVGTANALVGGWGNMGGGATFAIMTSVFQSLTARGLTPHVAWRASFAIVPVPILLFVAGLTFLLGQDHPAGKWSQRHNIPAATISARQGHESLDFHMEQSLGKEGKDTEKAVVCIEQVNVEDVAHIQSTVDLAVNETLTWKSALGILINPLTWLPALAYFTTFGVELAIDSQLSGVLFTLFNKEQPGFTQTTAGYYTSILGFLNLVTRPFGGYLGDVVYRRYGTKGKKAWTLLSGLIMGISLLAGGFYLQSHRLPNEAQLPILMGVFSISAIFSELGNGANFSLVPHCNAYNNGVMSGIVGSFGNLGGVIFALVFRFVPQVGKPFWIMGAISIAINILLIPIPVPKL</sequence>
<dbReference type="Proteomes" id="UP000807469">
    <property type="component" value="Unassembled WGS sequence"/>
</dbReference>
<organism evidence="10 11">
    <name type="scientific">Pholiota conissans</name>
    <dbReference type="NCBI Taxonomy" id="109636"/>
    <lineage>
        <taxon>Eukaryota</taxon>
        <taxon>Fungi</taxon>
        <taxon>Dikarya</taxon>
        <taxon>Basidiomycota</taxon>
        <taxon>Agaricomycotina</taxon>
        <taxon>Agaricomycetes</taxon>
        <taxon>Agaricomycetidae</taxon>
        <taxon>Agaricales</taxon>
        <taxon>Agaricineae</taxon>
        <taxon>Strophariaceae</taxon>
        <taxon>Pholiota</taxon>
    </lineage>
</organism>
<evidence type="ECO:0000313" key="10">
    <source>
        <dbReference type="EMBL" id="KAF9480636.1"/>
    </source>
</evidence>
<feature type="transmembrane region" description="Helical" evidence="8">
    <location>
        <begin position="430"/>
        <end position="450"/>
    </location>
</feature>
<dbReference type="InterPro" id="IPR011701">
    <property type="entry name" value="MFS"/>
</dbReference>
<keyword evidence="5 8" id="KW-1133">Transmembrane helix</keyword>
<evidence type="ECO:0000313" key="11">
    <source>
        <dbReference type="Proteomes" id="UP000807469"/>
    </source>
</evidence>
<feature type="transmembrane region" description="Helical" evidence="8">
    <location>
        <begin position="140"/>
        <end position="161"/>
    </location>
</feature>
<feature type="transmembrane region" description="Helical" evidence="8">
    <location>
        <begin position="173"/>
        <end position="196"/>
    </location>
</feature>
<comment type="caution">
    <text evidence="10">The sequence shown here is derived from an EMBL/GenBank/DDBJ whole genome shotgun (WGS) entry which is preliminary data.</text>
</comment>
<dbReference type="NCBIfam" id="TIGR00886">
    <property type="entry name" value="2A0108"/>
    <property type="match status" value="1"/>
</dbReference>
<dbReference type="EMBL" id="MU155191">
    <property type="protein sequence ID" value="KAF9480636.1"/>
    <property type="molecule type" value="Genomic_DNA"/>
</dbReference>
<evidence type="ECO:0000256" key="3">
    <source>
        <dbReference type="ARBA" id="ARBA00022448"/>
    </source>
</evidence>
<dbReference type="GO" id="GO:0005886">
    <property type="term" value="C:plasma membrane"/>
    <property type="evidence" value="ECO:0007669"/>
    <property type="project" value="UniProtKB-SubCell"/>
</dbReference>
<dbReference type="InterPro" id="IPR044772">
    <property type="entry name" value="NO3_transporter"/>
</dbReference>
<evidence type="ECO:0000256" key="1">
    <source>
        <dbReference type="ARBA" id="ARBA00004141"/>
    </source>
</evidence>
<keyword evidence="7 8" id="KW-0472">Membrane</keyword>
<dbReference type="Gene3D" id="1.20.1250.20">
    <property type="entry name" value="MFS general substrate transporter like domains"/>
    <property type="match status" value="2"/>
</dbReference>
<keyword evidence="11" id="KW-1185">Reference proteome</keyword>
<feature type="transmembrane region" description="Helical" evidence="8">
    <location>
        <begin position="492"/>
        <end position="512"/>
    </location>
</feature>
<evidence type="ECO:0000259" key="9">
    <source>
        <dbReference type="PROSITE" id="PS50850"/>
    </source>
</evidence>